<protein>
    <submittedName>
        <fullName evidence="6">Outer membrane beta-barrel protein</fullName>
    </submittedName>
</protein>
<evidence type="ECO:0000313" key="6">
    <source>
        <dbReference type="EMBL" id="MBH8560546.1"/>
    </source>
</evidence>
<evidence type="ECO:0000259" key="5">
    <source>
        <dbReference type="Pfam" id="PF14905"/>
    </source>
</evidence>
<dbReference type="InterPro" id="IPR041700">
    <property type="entry name" value="OMP_b-brl_3"/>
</dbReference>
<evidence type="ECO:0000256" key="4">
    <source>
        <dbReference type="SAM" id="SignalP"/>
    </source>
</evidence>
<accession>A0ABS0QEC5</accession>
<dbReference type="PANTHER" id="PTHR40980:SF4">
    <property type="entry name" value="TONB-DEPENDENT RECEPTOR-LIKE BETA-BARREL DOMAIN-CONTAINING PROTEIN"/>
    <property type="match status" value="1"/>
</dbReference>
<dbReference type="EMBL" id="JAEDAE010000017">
    <property type="protein sequence ID" value="MBH8560546.1"/>
    <property type="molecule type" value="Genomic_DNA"/>
</dbReference>
<keyword evidence="3" id="KW-0998">Cell outer membrane</keyword>
<dbReference type="Gene3D" id="2.170.130.10">
    <property type="entry name" value="TonB-dependent receptor, plug domain"/>
    <property type="match status" value="1"/>
</dbReference>
<keyword evidence="2" id="KW-0472">Membrane</keyword>
<dbReference type="Pfam" id="PF14905">
    <property type="entry name" value="OMP_b-brl_3"/>
    <property type="match status" value="1"/>
</dbReference>
<dbReference type="InterPro" id="IPR037066">
    <property type="entry name" value="Plug_dom_sf"/>
</dbReference>
<organism evidence="6 7">
    <name type="scientific">Hymenobacter negativus</name>
    <dbReference type="NCBI Taxonomy" id="2795026"/>
    <lineage>
        <taxon>Bacteria</taxon>
        <taxon>Pseudomonadati</taxon>
        <taxon>Bacteroidota</taxon>
        <taxon>Cytophagia</taxon>
        <taxon>Cytophagales</taxon>
        <taxon>Hymenobacteraceae</taxon>
        <taxon>Hymenobacter</taxon>
    </lineage>
</organism>
<evidence type="ECO:0000313" key="7">
    <source>
        <dbReference type="Proteomes" id="UP000625631"/>
    </source>
</evidence>
<dbReference type="SUPFAM" id="SSF49464">
    <property type="entry name" value="Carboxypeptidase regulatory domain-like"/>
    <property type="match status" value="1"/>
</dbReference>
<dbReference type="Proteomes" id="UP000625631">
    <property type="component" value="Unassembled WGS sequence"/>
</dbReference>
<name>A0ABS0QEC5_9BACT</name>
<dbReference type="Gene3D" id="2.40.170.20">
    <property type="entry name" value="TonB-dependent receptor, beta-barrel domain"/>
    <property type="match status" value="1"/>
</dbReference>
<comment type="caution">
    <text evidence="6">The sequence shown here is derived from an EMBL/GenBank/DDBJ whole genome shotgun (WGS) entry which is preliminary data.</text>
</comment>
<comment type="subcellular location">
    <subcellularLocation>
        <location evidence="1">Cell outer membrane</location>
    </subcellularLocation>
</comment>
<evidence type="ECO:0000256" key="1">
    <source>
        <dbReference type="ARBA" id="ARBA00004442"/>
    </source>
</evidence>
<keyword evidence="7" id="KW-1185">Reference proteome</keyword>
<feature type="chain" id="PRO_5047406946" evidence="4">
    <location>
        <begin position="22"/>
        <end position="810"/>
    </location>
</feature>
<dbReference type="Gene3D" id="2.60.40.1120">
    <property type="entry name" value="Carboxypeptidase-like, regulatory domain"/>
    <property type="match status" value="1"/>
</dbReference>
<dbReference type="RefSeq" id="WP_198076995.1">
    <property type="nucleotide sequence ID" value="NZ_JAEDAE010000017.1"/>
</dbReference>
<feature type="signal peptide" evidence="4">
    <location>
        <begin position="1"/>
        <end position="21"/>
    </location>
</feature>
<reference evidence="6 7" key="1">
    <citation type="submission" date="2020-12" db="EMBL/GenBank/DDBJ databases">
        <title>Hymenobacter sp.</title>
        <authorList>
            <person name="Kim M.K."/>
        </authorList>
    </citation>
    <scope>NUCLEOTIDE SEQUENCE [LARGE SCALE GENOMIC DNA]</scope>
    <source>
        <strain evidence="6 7">BT442</strain>
    </source>
</reference>
<feature type="domain" description="Outer membrane protein beta-barrel" evidence="5">
    <location>
        <begin position="387"/>
        <end position="785"/>
    </location>
</feature>
<gene>
    <name evidence="6" type="ORF">I7X13_20995</name>
</gene>
<sequence length="810" mass="88852">MWTRFSLFLLFIAANVCPALRAQQVRVHGTVLTSNREPVEFATVLLLQAKDSSSVQATVADAQGAFSLRGVAPGTYQLRASFIGLVPKTQALVLVAGAVPPAITLQLAAMPQQLAEVQVTASRPRITQLPDRLILDVANTPLAAGYTTLEVLAKAPGVYVDPRSESVSLNGKGTMVVVDGKRTYLSGSELAAFLKSLGSQEIQKVELITSPGAKYDAEGPGGVINIITKKSLLDGTRGSLTLGSGGMTNSRQTAGISLNHKRGPLALYGGYTLAGRQTQVSEQAQLDYLAGPERAVTATHLLTSATPTRQLGHTFKAGLDWQASPKTSFNLYLRGLRTARTSTTEAATRLLHYPAAPDSVLTSHTDAHSNATQLASNLGLRQQLDSASTLTADLDYSYYESGQNNLVRNAFVTAQGEVPGYGLQLRNYLPKAIRIVAGQLDYERTLRLGKLELGAKHSYVTSENDARYELLRPEGWQDDALRTNFFSYQEHVSAAYATFAGKRRQLEYRVGLRLEQTNSVGYLHTTDAQARRSYLSLFPSVLLSRAVGKGDYLSLAYGRRIQRPSYQDLNPFIYFQDVYTYSQGNPFLRPEFTHALDLTYTLRSTYVVALGYSQTSDVIAWVTQREVPGSLVTQSRAENLNSQHQWTLTATVPVSPRKWWTVTNALQASYTTFLLRGVANAPRTVQGLAAVYSLSNDFVVPGGWNLSASGYFQSPLPSGVTQTRGQYSVNLGLQKKFRQDRLALRVLYNDVLRTARAVSLTEFDNLRSRSTYRWDSNFFSATLTYQLGNQKVKVANKSRSVTGDEESRIK</sequence>
<proteinExistence type="predicted"/>
<dbReference type="Pfam" id="PF13620">
    <property type="entry name" value="CarboxypepD_reg"/>
    <property type="match status" value="1"/>
</dbReference>
<dbReference type="InterPro" id="IPR008969">
    <property type="entry name" value="CarboxyPept-like_regulatory"/>
</dbReference>
<dbReference type="InterPro" id="IPR036942">
    <property type="entry name" value="Beta-barrel_TonB_sf"/>
</dbReference>
<evidence type="ECO:0000256" key="2">
    <source>
        <dbReference type="ARBA" id="ARBA00023136"/>
    </source>
</evidence>
<dbReference type="PANTHER" id="PTHR40980">
    <property type="entry name" value="PLUG DOMAIN-CONTAINING PROTEIN"/>
    <property type="match status" value="1"/>
</dbReference>
<keyword evidence="4" id="KW-0732">Signal</keyword>
<evidence type="ECO:0000256" key="3">
    <source>
        <dbReference type="ARBA" id="ARBA00023237"/>
    </source>
</evidence>
<dbReference type="SUPFAM" id="SSF56935">
    <property type="entry name" value="Porins"/>
    <property type="match status" value="1"/>
</dbReference>